<dbReference type="InterPro" id="IPR016186">
    <property type="entry name" value="C-type_lectin-like/link_sf"/>
</dbReference>
<dbReference type="Proteomes" id="UP000735302">
    <property type="component" value="Unassembled WGS sequence"/>
</dbReference>
<proteinExistence type="predicted"/>
<feature type="signal peptide" evidence="1">
    <location>
        <begin position="1"/>
        <end position="24"/>
    </location>
</feature>
<evidence type="ECO:0000256" key="1">
    <source>
        <dbReference type="SAM" id="SignalP"/>
    </source>
</evidence>
<evidence type="ECO:0008006" key="4">
    <source>
        <dbReference type="Google" id="ProtNLM"/>
    </source>
</evidence>
<dbReference type="InterPro" id="IPR016187">
    <property type="entry name" value="CTDL_fold"/>
</dbReference>
<gene>
    <name evidence="2" type="ORF">PoB_006400100</name>
</gene>
<dbReference type="EMBL" id="BLXT01007237">
    <property type="protein sequence ID" value="GFO37496.1"/>
    <property type="molecule type" value="Genomic_DNA"/>
</dbReference>
<dbReference type="CDD" id="cd00037">
    <property type="entry name" value="CLECT"/>
    <property type="match status" value="1"/>
</dbReference>
<sequence>MMSSVQSLVAQVSLLCCVITNVICFETPSKADYASGEVTLTLIEDRLNWDAANYACASVLGGTLARIDSLSMFRAIENFTRTTWDGQSYGDSWISLRWRVVVGSAGQRRLVWSDNCQVLDENRFTQFKDGDGTNDGTEFCYRHVLRMSFIWKD</sequence>
<feature type="chain" id="PRO_5043786163" description="C-type lectin domain-containing protein" evidence="1">
    <location>
        <begin position="25"/>
        <end position="153"/>
    </location>
</feature>
<keyword evidence="3" id="KW-1185">Reference proteome</keyword>
<protein>
    <recommendedName>
        <fullName evidence="4">C-type lectin domain-containing protein</fullName>
    </recommendedName>
</protein>
<dbReference type="AlphaFoldDB" id="A0AAV4CZV8"/>
<evidence type="ECO:0000313" key="3">
    <source>
        <dbReference type="Proteomes" id="UP000735302"/>
    </source>
</evidence>
<dbReference type="Gene3D" id="3.10.100.10">
    <property type="entry name" value="Mannose-Binding Protein A, subunit A"/>
    <property type="match status" value="1"/>
</dbReference>
<evidence type="ECO:0000313" key="2">
    <source>
        <dbReference type="EMBL" id="GFO37496.1"/>
    </source>
</evidence>
<keyword evidence="1" id="KW-0732">Signal</keyword>
<comment type="caution">
    <text evidence="2">The sequence shown here is derived from an EMBL/GenBank/DDBJ whole genome shotgun (WGS) entry which is preliminary data.</text>
</comment>
<dbReference type="SUPFAM" id="SSF56436">
    <property type="entry name" value="C-type lectin-like"/>
    <property type="match status" value="1"/>
</dbReference>
<organism evidence="2 3">
    <name type="scientific">Plakobranchus ocellatus</name>
    <dbReference type="NCBI Taxonomy" id="259542"/>
    <lineage>
        <taxon>Eukaryota</taxon>
        <taxon>Metazoa</taxon>
        <taxon>Spiralia</taxon>
        <taxon>Lophotrochozoa</taxon>
        <taxon>Mollusca</taxon>
        <taxon>Gastropoda</taxon>
        <taxon>Heterobranchia</taxon>
        <taxon>Euthyneura</taxon>
        <taxon>Panpulmonata</taxon>
        <taxon>Sacoglossa</taxon>
        <taxon>Placobranchoidea</taxon>
        <taxon>Plakobranchidae</taxon>
        <taxon>Plakobranchus</taxon>
    </lineage>
</organism>
<accession>A0AAV4CZV8</accession>
<name>A0AAV4CZV8_9GAST</name>
<reference evidence="2 3" key="1">
    <citation type="journal article" date="2021" name="Elife">
        <title>Chloroplast acquisition without the gene transfer in kleptoplastic sea slugs, Plakobranchus ocellatus.</title>
        <authorList>
            <person name="Maeda T."/>
            <person name="Takahashi S."/>
            <person name="Yoshida T."/>
            <person name="Shimamura S."/>
            <person name="Takaki Y."/>
            <person name="Nagai Y."/>
            <person name="Toyoda A."/>
            <person name="Suzuki Y."/>
            <person name="Arimoto A."/>
            <person name="Ishii H."/>
            <person name="Satoh N."/>
            <person name="Nishiyama T."/>
            <person name="Hasebe M."/>
            <person name="Maruyama T."/>
            <person name="Minagawa J."/>
            <person name="Obokata J."/>
            <person name="Shigenobu S."/>
        </authorList>
    </citation>
    <scope>NUCLEOTIDE SEQUENCE [LARGE SCALE GENOMIC DNA]</scope>
</reference>